<dbReference type="EMBL" id="BAABKC010000044">
    <property type="protein sequence ID" value="GAA5056360.1"/>
    <property type="molecule type" value="Genomic_DNA"/>
</dbReference>
<proteinExistence type="predicted"/>
<accession>A0ABP9KDB1</accession>
<protein>
    <submittedName>
        <fullName evidence="3">Uncharacterized protein</fullName>
    </submittedName>
</protein>
<keyword evidence="4" id="KW-1185">Reference proteome</keyword>
<name>A0ABP9KDB1_9ACTN</name>
<evidence type="ECO:0000313" key="3">
    <source>
        <dbReference type="EMBL" id="GAA5056360.1"/>
    </source>
</evidence>
<feature type="compositionally biased region" description="Basic residues" evidence="2">
    <location>
        <begin position="1"/>
        <end position="14"/>
    </location>
</feature>
<gene>
    <name evidence="3" type="ORF">GCM10023336_29070</name>
</gene>
<reference evidence="4" key="1">
    <citation type="journal article" date="2019" name="Int. J. Syst. Evol. Microbiol.">
        <title>The Global Catalogue of Microorganisms (GCM) 10K type strain sequencing project: providing services to taxonomists for standard genome sequencing and annotation.</title>
        <authorList>
            <consortium name="The Broad Institute Genomics Platform"/>
            <consortium name="The Broad Institute Genome Sequencing Center for Infectious Disease"/>
            <person name="Wu L."/>
            <person name="Ma J."/>
        </authorList>
    </citation>
    <scope>NUCLEOTIDE SEQUENCE [LARGE SCALE GENOMIC DNA]</scope>
    <source>
        <strain evidence="4">JCM 18410</strain>
    </source>
</reference>
<evidence type="ECO:0000256" key="2">
    <source>
        <dbReference type="SAM" id="MobiDB-lite"/>
    </source>
</evidence>
<feature type="coiled-coil region" evidence="1">
    <location>
        <begin position="191"/>
        <end position="225"/>
    </location>
</feature>
<feature type="coiled-coil region" evidence="1">
    <location>
        <begin position="76"/>
        <end position="131"/>
    </location>
</feature>
<dbReference type="RefSeq" id="WP_345668682.1">
    <property type="nucleotide sequence ID" value="NZ_BAABKC010000044.1"/>
</dbReference>
<evidence type="ECO:0000256" key="1">
    <source>
        <dbReference type="SAM" id="Coils"/>
    </source>
</evidence>
<comment type="caution">
    <text evidence="3">The sequence shown here is derived from an EMBL/GenBank/DDBJ whole genome shotgun (WGS) entry which is preliminary data.</text>
</comment>
<feature type="region of interest" description="Disordered" evidence="2">
    <location>
        <begin position="1"/>
        <end position="22"/>
    </location>
</feature>
<sequence length="472" mass="52644">MSSTRRAPKRKRDKRRAETEALRTARRDTLGILLSRVRRSVALSPAEAALLAAHVEAELTEADRARESERGQQRAMEQHRQRVTAAEETIRELEQQATVADERAECWKRQAANWEQANEQAEQRLARIRDMTDNWVRHLPATIRTATAAEAVRNAANGDDRPVMFAITGQQATAGTKEFAEQERARFERLYTRETLRADKAEAERDRLTAELEDAEHRADTYRAAWHSARARARKATQRAERAEEFSKFAEAAATRSEQGAEDYRGALSHALGLGNGAPWDAIHERTRALRKADERAEAEANRERKYAIKAAQRLDAAEQRAKAAEQQLGQSVGRAAQAITAMGADVRAAEQRAGRYRLAWLACRRDRKADRAAMAAELPIVQAAHRALATAEELFVTSPDGAMRETGRRVLTAFLQQEPAQPKDEAEAAEVPLIAVGPARGAQLTGAEAAENLRRWATSGISFAQLNTRRR</sequence>
<keyword evidence="1" id="KW-0175">Coiled coil</keyword>
<organism evidence="3 4">
    <name type="scientific">Streptomyces similanensis</name>
    <dbReference type="NCBI Taxonomy" id="1274988"/>
    <lineage>
        <taxon>Bacteria</taxon>
        <taxon>Bacillati</taxon>
        <taxon>Actinomycetota</taxon>
        <taxon>Actinomycetes</taxon>
        <taxon>Kitasatosporales</taxon>
        <taxon>Streptomycetaceae</taxon>
        <taxon>Streptomyces</taxon>
    </lineage>
</organism>
<feature type="coiled-coil region" evidence="1">
    <location>
        <begin position="308"/>
        <end position="335"/>
    </location>
</feature>
<dbReference type="Proteomes" id="UP001500124">
    <property type="component" value="Unassembled WGS sequence"/>
</dbReference>
<evidence type="ECO:0000313" key="4">
    <source>
        <dbReference type="Proteomes" id="UP001500124"/>
    </source>
</evidence>